<proteinExistence type="inferred from homology"/>
<dbReference type="STRING" id="290512.Paes_0242"/>
<keyword evidence="5" id="KW-0812">Transmembrane</keyword>
<dbReference type="HOGENOM" id="CLU_012817_10_3_10"/>
<dbReference type="GO" id="GO:0009279">
    <property type="term" value="C:cell outer membrane"/>
    <property type="evidence" value="ECO:0007669"/>
    <property type="project" value="UniProtKB-SubCell"/>
</dbReference>
<feature type="signal peptide" evidence="8">
    <location>
        <begin position="1"/>
        <end position="27"/>
    </location>
</feature>
<keyword evidence="4" id="KW-1134">Transmembrane beta strand</keyword>
<protein>
    <submittedName>
        <fullName evidence="9">Outer membrane efflux protein</fullName>
    </submittedName>
</protein>
<evidence type="ECO:0000256" key="7">
    <source>
        <dbReference type="ARBA" id="ARBA00023237"/>
    </source>
</evidence>
<keyword evidence="8" id="KW-0732">Signal</keyword>
<dbReference type="GO" id="GO:1990281">
    <property type="term" value="C:efflux pump complex"/>
    <property type="evidence" value="ECO:0007669"/>
    <property type="project" value="TreeGrafter"/>
</dbReference>
<dbReference type="Pfam" id="PF02321">
    <property type="entry name" value="OEP"/>
    <property type="match status" value="2"/>
</dbReference>
<organism evidence="9 10">
    <name type="scientific">Prosthecochloris aestuarii (strain DSM 271 / SK 413)</name>
    <dbReference type="NCBI Taxonomy" id="290512"/>
    <lineage>
        <taxon>Bacteria</taxon>
        <taxon>Pseudomonadati</taxon>
        <taxon>Chlorobiota</taxon>
        <taxon>Chlorobiia</taxon>
        <taxon>Chlorobiales</taxon>
        <taxon>Chlorobiaceae</taxon>
        <taxon>Prosthecochloris</taxon>
    </lineage>
</organism>
<comment type="similarity">
    <text evidence="2">Belongs to the outer membrane factor (OMF) (TC 1.B.17) family.</text>
</comment>
<sequence>MVMKGLKRYRGIAAAACLLLLPSVANAQAMKLSANQAVDIALENNYSLKVAESRVDQADARYLQTRKAYLPTVTLSETFVGTNDPAAVFSYKLRQRIVSPADLGNQYLINNPEAISNFQVGIEVMQPLVNIDARKGRSAAAAARKSAEYQLDRAGDTVGFEVRKAYYGLVLATSNLKAVDRSIAAMQSHDREAGRAYAKGLITKSDKLSTGVRLAELREQRMMIQDEIRTASDALCFLLRLDGDTVIEPVDDLLSGGPGVVAGAEGVAEGRADLKALEAATEAAGYQYQMAKASSLPRLNAFGQTNWNDNSFPGLDEHNWTVGMTLSWTVFDGYGAIGKAQEAKAAELESRYRYEEGRDRSRYEVRQASRSLSTARSRIAIARQALEEAKVSLDYIGERYRSGMAMTFELLGRESAYTYAQMRLNKARYDYIIAGHELQYASGL</sequence>
<evidence type="ECO:0000256" key="4">
    <source>
        <dbReference type="ARBA" id="ARBA00022452"/>
    </source>
</evidence>
<comment type="subcellular location">
    <subcellularLocation>
        <location evidence="1">Cell outer membrane</location>
    </subcellularLocation>
</comment>
<evidence type="ECO:0000256" key="8">
    <source>
        <dbReference type="SAM" id="SignalP"/>
    </source>
</evidence>
<keyword evidence="3" id="KW-0813">Transport</keyword>
<dbReference type="KEGG" id="paa:Paes_0242"/>
<reference evidence="9" key="1">
    <citation type="submission" date="2008-06" db="EMBL/GenBank/DDBJ databases">
        <title>Complete sequence of chromosome of Prosthecochloris aestuarii DSM 271.</title>
        <authorList>
            <consortium name="US DOE Joint Genome Institute"/>
            <person name="Lucas S."/>
            <person name="Copeland A."/>
            <person name="Lapidus A."/>
            <person name="Glavina del Rio T."/>
            <person name="Dalin E."/>
            <person name="Tice H."/>
            <person name="Bruce D."/>
            <person name="Goodwin L."/>
            <person name="Pitluck S."/>
            <person name="Schmutz J."/>
            <person name="Larimer F."/>
            <person name="Land M."/>
            <person name="Hauser L."/>
            <person name="Kyrpides N."/>
            <person name="Anderson I."/>
            <person name="Liu Z."/>
            <person name="Li T."/>
            <person name="Zhao F."/>
            <person name="Overmann J."/>
            <person name="Bryant D.A."/>
            <person name="Richardson P."/>
        </authorList>
    </citation>
    <scope>NUCLEOTIDE SEQUENCE [LARGE SCALE GENOMIC DNA]</scope>
    <source>
        <strain evidence="9">DSM 271</strain>
    </source>
</reference>
<gene>
    <name evidence="9" type="ordered locus">Paes_0242</name>
</gene>
<dbReference type="AlphaFoldDB" id="B4S3V3"/>
<evidence type="ECO:0000256" key="5">
    <source>
        <dbReference type="ARBA" id="ARBA00022692"/>
    </source>
</evidence>
<dbReference type="PANTHER" id="PTHR30026">
    <property type="entry name" value="OUTER MEMBRANE PROTEIN TOLC"/>
    <property type="match status" value="1"/>
</dbReference>
<dbReference type="InterPro" id="IPR003423">
    <property type="entry name" value="OMP_efflux"/>
</dbReference>
<keyword evidence="6" id="KW-0472">Membrane</keyword>
<dbReference type="InterPro" id="IPR051906">
    <property type="entry name" value="TolC-like"/>
</dbReference>
<evidence type="ECO:0000256" key="6">
    <source>
        <dbReference type="ARBA" id="ARBA00023136"/>
    </source>
</evidence>
<keyword evidence="7" id="KW-0998">Cell outer membrane</keyword>
<name>B4S3V3_PROA2</name>
<evidence type="ECO:0000256" key="3">
    <source>
        <dbReference type="ARBA" id="ARBA00022448"/>
    </source>
</evidence>
<evidence type="ECO:0000256" key="1">
    <source>
        <dbReference type="ARBA" id="ARBA00004442"/>
    </source>
</evidence>
<evidence type="ECO:0000313" key="10">
    <source>
        <dbReference type="Proteomes" id="UP000002725"/>
    </source>
</evidence>
<evidence type="ECO:0000313" key="9">
    <source>
        <dbReference type="EMBL" id="ACF45299.1"/>
    </source>
</evidence>
<dbReference type="GO" id="GO:0015288">
    <property type="term" value="F:porin activity"/>
    <property type="evidence" value="ECO:0007669"/>
    <property type="project" value="TreeGrafter"/>
</dbReference>
<evidence type="ECO:0000256" key="2">
    <source>
        <dbReference type="ARBA" id="ARBA00007613"/>
    </source>
</evidence>
<dbReference type="Gene3D" id="1.20.1600.10">
    <property type="entry name" value="Outer membrane efflux proteins (OEP)"/>
    <property type="match status" value="1"/>
</dbReference>
<dbReference type="GO" id="GO:0015562">
    <property type="term" value="F:efflux transmembrane transporter activity"/>
    <property type="evidence" value="ECO:0007669"/>
    <property type="project" value="InterPro"/>
</dbReference>
<accession>B4S3V3</accession>
<dbReference type="EMBL" id="CP001108">
    <property type="protein sequence ID" value="ACF45299.1"/>
    <property type="molecule type" value="Genomic_DNA"/>
</dbReference>
<dbReference type="SUPFAM" id="SSF56954">
    <property type="entry name" value="Outer membrane efflux proteins (OEP)"/>
    <property type="match status" value="1"/>
</dbReference>
<dbReference type="PANTHER" id="PTHR30026:SF21">
    <property type="entry name" value="SLR1270 PROTEIN"/>
    <property type="match status" value="1"/>
</dbReference>
<dbReference type="eggNOG" id="COG1538">
    <property type="taxonomic scope" value="Bacteria"/>
</dbReference>
<dbReference type="Proteomes" id="UP000002725">
    <property type="component" value="Chromosome"/>
</dbReference>
<keyword evidence="10" id="KW-1185">Reference proteome</keyword>
<feature type="chain" id="PRO_5002822505" evidence="8">
    <location>
        <begin position="28"/>
        <end position="444"/>
    </location>
</feature>